<keyword evidence="2" id="KW-1185">Reference proteome</keyword>
<sequence>MNLEVRLEQINLLRKAALNNPEFVEAALDHQQEIVRMEVSVDAESRKKGTQQVLRPFAQIYSSWESSTAD</sequence>
<organism evidence="1 2">
    <name type="scientific">Vibrio campbellii</name>
    <dbReference type="NCBI Taxonomy" id="680"/>
    <lineage>
        <taxon>Bacteria</taxon>
        <taxon>Pseudomonadati</taxon>
        <taxon>Pseudomonadota</taxon>
        <taxon>Gammaproteobacteria</taxon>
        <taxon>Vibrionales</taxon>
        <taxon>Vibrionaceae</taxon>
        <taxon>Vibrio</taxon>
    </lineage>
</organism>
<dbReference type="EMBL" id="CP050472">
    <property type="protein sequence ID" value="UTZ34967.1"/>
    <property type="molecule type" value="Genomic_DNA"/>
</dbReference>
<accession>A0ABY5IMW8</accession>
<reference evidence="1" key="1">
    <citation type="submission" date="2020-03" db="EMBL/GenBank/DDBJ databases">
        <title>Five strains of Vibrio campbellii isolated from Mariana Trench.</title>
        <authorList>
            <person name="Liang J."/>
            <person name="Zhang X.-H."/>
        </authorList>
    </citation>
    <scope>NUCLEOTIDE SEQUENCE</scope>
    <source>
        <strain evidence="1">LJC013</strain>
        <plasmid evidence="1">unnamed1</plasmid>
    </source>
</reference>
<dbReference type="RefSeq" id="WP_255904958.1">
    <property type="nucleotide sequence ID" value="NZ_CP050472.1"/>
</dbReference>
<geneLocation type="plasmid" evidence="1 2">
    <name>unnamed1</name>
</geneLocation>
<evidence type="ECO:0000313" key="1">
    <source>
        <dbReference type="EMBL" id="UTZ34967.1"/>
    </source>
</evidence>
<gene>
    <name evidence="1" type="ORF">HB762_27270</name>
</gene>
<keyword evidence="1" id="KW-0614">Plasmid</keyword>
<protein>
    <submittedName>
        <fullName evidence="1">Uncharacterized protein</fullName>
    </submittedName>
</protein>
<name>A0ABY5IMW8_9VIBR</name>
<dbReference type="Proteomes" id="UP001059912">
    <property type="component" value="Plasmid unnamed1"/>
</dbReference>
<proteinExistence type="predicted"/>
<evidence type="ECO:0000313" key="2">
    <source>
        <dbReference type="Proteomes" id="UP001059912"/>
    </source>
</evidence>